<dbReference type="Pfam" id="PF00672">
    <property type="entry name" value="HAMP"/>
    <property type="match status" value="2"/>
</dbReference>
<feature type="domain" description="HAMP" evidence="14">
    <location>
        <begin position="328"/>
        <end position="381"/>
    </location>
</feature>
<evidence type="ECO:0000259" key="13">
    <source>
        <dbReference type="PROSITE" id="PS50111"/>
    </source>
</evidence>
<dbReference type="SUPFAM" id="SSF58104">
    <property type="entry name" value="Methyl-accepting chemotaxis protein (MCP) signaling domain"/>
    <property type="match status" value="1"/>
</dbReference>
<feature type="domain" description="Methyl-accepting transducer" evidence="13">
    <location>
        <begin position="466"/>
        <end position="695"/>
    </location>
</feature>
<dbReference type="GO" id="GO:0006935">
    <property type="term" value="P:chemotaxis"/>
    <property type="evidence" value="ECO:0007669"/>
    <property type="project" value="UniProtKB-KW"/>
</dbReference>
<comment type="caution">
    <text evidence="15">The sequence shown here is derived from an EMBL/GenBank/DDBJ whole genome shotgun (WGS) entry which is preliminary data.</text>
</comment>
<evidence type="ECO:0000256" key="2">
    <source>
        <dbReference type="ARBA" id="ARBA00022475"/>
    </source>
</evidence>
<dbReference type="CDD" id="cd11386">
    <property type="entry name" value="MCP_signal"/>
    <property type="match status" value="1"/>
</dbReference>
<evidence type="ECO:0000256" key="6">
    <source>
        <dbReference type="ARBA" id="ARBA00022692"/>
    </source>
</evidence>
<dbReference type="InterPro" id="IPR004089">
    <property type="entry name" value="MCPsignal_dom"/>
</dbReference>
<dbReference type="InterPro" id="IPR003660">
    <property type="entry name" value="HAMP_dom"/>
</dbReference>
<keyword evidence="9 11" id="KW-0807">Transducer</keyword>
<gene>
    <name evidence="15" type="ORF">EV665_106210</name>
</gene>
<dbReference type="GO" id="GO:0043200">
    <property type="term" value="P:response to amino acid"/>
    <property type="evidence" value="ECO:0007669"/>
    <property type="project" value="UniProtKB-ARBA"/>
</dbReference>
<evidence type="ECO:0000256" key="11">
    <source>
        <dbReference type="PROSITE-ProRule" id="PRU00284"/>
    </source>
</evidence>
<feature type="transmembrane region" description="Helical" evidence="12">
    <location>
        <begin position="305"/>
        <end position="331"/>
    </location>
</feature>
<feature type="domain" description="HAMP" evidence="14">
    <location>
        <begin position="409"/>
        <end position="461"/>
    </location>
</feature>
<evidence type="ECO:0000256" key="8">
    <source>
        <dbReference type="ARBA" id="ARBA00023136"/>
    </source>
</evidence>
<evidence type="ECO:0000313" key="16">
    <source>
        <dbReference type="Proteomes" id="UP000295351"/>
    </source>
</evidence>
<keyword evidence="4" id="KW-0145">Chemotaxis</keyword>
<dbReference type="Gene3D" id="3.30.450.20">
    <property type="entry name" value="PAS domain"/>
    <property type="match status" value="2"/>
</dbReference>
<dbReference type="PANTHER" id="PTHR43531">
    <property type="entry name" value="PROTEIN ICFG"/>
    <property type="match status" value="1"/>
</dbReference>
<dbReference type="Proteomes" id="UP000295351">
    <property type="component" value="Unassembled WGS sequence"/>
</dbReference>
<dbReference type="Pfam" id="PF00015">
    <property type="entry name" value="MCPsignal"/>
    <property type="match status" value="1"/>
</dbReference>
<dbReference type="EMBL" id="SLVX01000006">
    <property type="protein sequence ID" value="TCN45732.1"/>
    <property type="molecule type" value="Genomic_DNA"/>
</dbReference>
<feature type="transmembrane region" description="Helical" evidence="12">
    <location>
        <begin position="40"/>
        <end position="59"/>
    </location>
</feature>
<name>A0A4R2CZC3_SHIGR</name>
<evidence type="ECO:0000256" key="12">
    <source>
        <dbReference type="SAM" id="Phobius"/>
    </source>
</evidence>
<dbReference type="PROSITE" id="PS50111">
    <property type="entry name" value="CHEMOTAXIS_TRANSDUC_2"/>
    <property type="match status" value="1"/>
</dbReference>
<dbReference type="CDD" id="cd06225">
    <property type="entry name" value="HAMP"/>
    <property type="match status" value="1"/>
</dbReference>
<keyword evidence="8 12" id="KW-0472">Membrane</keyword>
<evidence type="ECO:0000256" key="3">
    <source>
        <dbReference type="ARBA" id="ARBA00022481"/>
    </source>
</evidence>
<sequence>MRPISAFRHVVQHRVPAGFGAGARRNTLSMAKRSNLMTRILVVASLVVVAAFTGFSLYIDSLQRSVLTKSVEESIDSSGKQAAQSIANWLNARVSLTEMAGNAAGKVVDAAGIEAMLQNDVLVSQFMTTYVGDETGLFTMWPKSQMPEGYDPRQRPWYQDAVKANASVLTEPYIDASTNDLIISAATPVKHDGKLLGVAGSDFSLKSLVDMVNSVDLGGTGFAFLVSKNGQILVHQDKALVTRTLVDAFPAATPAIGGGIAHTTYAGKPVLVSFVPVTGLPSVEWYLGFTIDSGMAYAAIDQFRIAATIATILAVVVMMGFLATVLSRLVVRPVKDMTFAMDKLASGDVTAAIPGEDRTDEIGQMAAAVAVFRDNAIERTRLENAAEEGRMLSESERREREAVKAREAGEIQHAVEALADGLGRLADGDLAHRIEEPFAGHLDRLRTDFNHSLTRLHTAMTTVGQNARAIDAGATEIRSAADDLARRTEQQAASVEETAAALEEITTTVKDSTRRAEEVGSLVSRTREGAEKSGEVVRRAVSAMQGIEKSSHEISNIIGVIDDIAFQTNLLALNAGVEAARAGEAGKGFAVVAQEVRELAQRSANAAKEIKALITASGEQVRSGVSLVDETGAALEAIVREVQEINGHVNAIVLAAREQSTGLQEINTAVNTMDQGTQQNAAMVEQQTAASHGLASEAGALNALLAQFKLGSSAASYAATAPRRAA</sequence>
<dbReference type="FunFam" id="3.30.450.20:FF:000048">
    <property type="entry name" value="Methyl-accepting chemotaxis protein"/>
    <property type="match status" value="1"/>
</dbReference>
<evidence type="ECO:0000256" key="1">
    <source>
        <dbReference type="ARBA" id="ARBA00004651"/>
    </source>
</evidence>
<dbReference type="GO" id="GO:0016597">
    <property type="term" value="F:amino acid binding"/>
    <property type="evidence" value="ECO:0007669"/>
    <property type="project" value="UniProtKB-ARBA"/>
</dbReference>
<evidence type="ECO:0000313" key="15">
    <source>
        <dbReference type="EMBL" id="TCN45732.1"/>
    </source>
</evidence>
<evidence type="ECO:0000259" key="14">
    <source>
        <dbReference type="PROSITE" id="PS50885"/>
    </source>
</evidence>
<dbReference type="InterPro" id="IPR051310">
    <property type="entry name" value="MCP_chemotaxis"/>
</dbReference>
<evidence type="ECO:0000256" key="9">
    <source>
        <dbReference type="ARBA" id="ARBA00023224"/>
    </source>
</evidence>
<keyword evidence="6 12" id="KW-0812">Transmembrane</keyword>
<evidence type="ECO:0000256" key="7">
    <source>
        <dbReference type="ARBA" id="ARBA00022989"/>
    </source>
</evidence>
<keyword evidence="3" id="KW-0488">Methylation</keyword>
<dbReference type="CDD" id="cd12913">
    <property type="entry name" value="PDC1_MCP_like"/>
    <property type="match status" value="1"/>
</dbReference>
<dbReference type="SUPFAM" id="SSF158472">
    <property type="entry name" value="HAMP domain-like"/>
    <property type="match status" value="1"/>
</dbReference>
<evidence type="ECO:0000256" key="10">
    <source>
        <dbReference type="ARBA" id="ARBA00029447"/>
    </source>
</evidence>
<accession>A0A4R2CZC3</accession>
<dbReference type="FunFam" id="1.10.287.950:FF:000001">
    <property type="entry name" value="Methyl-accepting chemotaxis sensory transducer"/>
    <property type="match status" value="1"/>
</dbReference>
<dbReference type="PANTHER" id="PTHR43531:SF11">
    <property type="entry name" value="METHYL-ACCEPTING CHEMOTAXIS PROTEIN 3"/>
    <property type="match status" value="1"/>
</dbReference>
<proteinExistence type="inferred from homology"/>
<evidence type="ECO:0000256" key="5">
    <source>
        <dbReference type="ARBA" id="ARBA00022519"/>
    </source>
</evidence>
<comment type="similarity">
    <text evidence="10">Belongs to the methyl-accepting chemotaxis (MCP) protein family.</text>
</comment>
<dbReference type="PROSITE" id="PS50885">
    <property type="entry name" value="HAMP"/>
    <property type="match status" value="2"/>
</dbReference>
<comment type="subcellular location">
    <subcellularLocation>
        <location evidence="1">Cell membrane</location>
        <topology evidence="1">Multi-pass membrane protein</topology>
    </subcellularLocation>
</comment>
<dbReference type="SMART" id="SM00283">
    <property type="entry name" value="MA"/>
    <property type="match status" value="1"/>
</dbReference>
<dbReference type="InterPro" id="IPR029151">
    <property type="entry name" value="Sensor-like_sf"/>
</dbReference>
<reference evidence="15 16" key="1">
    <citation type="submission" date="2019-03" db="EMBL/GenBank/DDBJ databases">
        <title>Genomic Encyclopedia of Type Strains, Phase IV (KMG-IV): sequencing the most valuable type-strain genomes for metagenomic binning, comparative biology and taxonomic classification.</title>
        <authorList>
            <person name="Goeker M."/>
        </authorList>
    </citation>
    <scope>NUCLEOTIDE SEQUENCE [LARGE SCALE GENOMIC DNA]</scope>
    <source>
        <strain evidence="15 16">DSM 18401</strain>
    </source>
</reference>
<dbReference type="SUPFAM" id="SSF103190">
    <property type="entry name" value="Sensory domain-like"/>
    <property type="match status" value="1"/>
</dbReference>
<dbReference type="Gene3D" id="1.10.287.950">
    <property type="entry name" value="Methyl-accepting chemotaxis protein"/>
    <property type="match status" value="1"/>
</dbReference>
<keyword evidence="2" id="KW-1003">Cell membrane</keyword>
<keyword evidence="16" id="KW-1185">Reference proteome</keyword>
<evidence type="ECO:0000256" key="4">
    <source>
        <dbReference type="ARBA" id="ARBA00022500"/>
    </source>
</evidence>
<keyword evidence="7 12" id="KW-1133">Transmembrane helix</keyword>
<dbReference type="InterPro" id="IPR033479">
    <property type="entry name" value="dCache_1"/>
</dbReference>
<keyword evidence="5" id="KW-0997">Cell inner membrane</keyword>
<protein>
    <submittedName>
        <fullName evidence="15">Methyl-accepting chemotaxis sensory transducer with Cache sensor</fullName>
    </submittedName>
</protein>
<dbReference type="GO" id="GO:0007165">
    <property type="term" value="P:signal transduction"/>
    <property type="evidence" value="ECO:0007669"/>
    <property type="project" value="UniProtKB-KW"/>
</dbReference>
<dbReference type="Gene3D" id="1.10.8.500">
    <property type="entry name" value="HAMP domain in histidine kinase"/>
    <property type="match status" value="1"/>
</dbReference>
<dbReference type="CDD" id="cd12912">
    <property type="entry name" value="PDC2_MCP_like"/>
    <property type="match status" value="1"/>
</dbReference>
<dbReference type="SMART" id="SM00304">
    <property type="entry name" value="HAMP"/>
    <property type="match status" value="2"/>
</dbReference>
<organism evidence="15 16">
    <name type="scientific">Shinella granuli</name>
    <dbReference type="NCBI Taxonomy" id="323621"/>
    <lineage>
        <taxon>Bacteria</taxon>
        <taxon>Pseudomonadati</taxon>
        <taxon>Pseudomonadota</taxon>
        <taxon>Alphaproteobacteria</taxon>
        <taxon>Hyphomicrobiales</taxon>
        <taxon>Rhizobiaceae</taxon>
        <taxon>Shinella</taxon>
    </lineage>
</organism>
<dbReference type="Pfam" id="PF02743">
    <property type="entry name" value="dCache_1"/>
    <property type="match status" value="1"/>
</dbReference>
<dbReference type="GO" id="GO:0005886">
    <property type="term" value="C:plasma membrane"/>
    <property type="evidence" value="ECO:0007669"/>
    <property type="project" value="UniProtKB-SubCell"/>
</dbReference>
<dbReference type="AlphaFoldDB" id="A0A4R2CZC3"/>